<accession>A0A6A5BMP0</accession>
<feature type="active site" description="Charge relay system" evidence="2">
    <location>
        <position position="322"/>
    </location>
</feature>
<dbReference type="AlphaFoldDB" id="A0A6A5BMP0"/>
<dbReference type="Gene3D" id="3.40.50.1820">
    <property type="entry name" value="alpha/beta hydrolase"/>
    <property type="match status" value="1"/>
</dbReference>
<dbReference type="VEuPathDB" id="AmoebaDB:NfTy_076740"/>
<keyword evidence="5" id="KW-1185">Reference proteome</keyword>
<evidence type="ECO:0000256" key="2">
    <source>
        <dbReference type="PIRSR" id="PIRSR005211-1"/>
    </source>
</evidence>
<name>A0A6A5BMP0_NAEFO</name>
<comment type="caution">
    <text evidence="4">The sequence shown here is derived from an EMBL/GenBank/DDBJ whole genome shotgun (WGS) entry which is preliminary data.</text>
</comment>
<feature type="active site" description="Charge relay system" evidence="2">
    <location>
        <position position="351"/>
    </location>
</feature>
<dbReference type="InterPro" id="IPR050960">
    <property type="entry name" value="AB_hydrolase_4_sf"/>
</dbReference>
<evidence type="ECO:0000256" key="3">
    <source>
        <dbReference type="SAM" id="MobiDB-lite"/>
    </source>
</evidence>
<reference evidence="4 5" key="1">
    <citation type="journal article" date="2019" name="Sci. Rep.">
        <title>Nanopore sequencing improves the draft genome of the human pathogenic amoeba Naegleria fowleri.</title>
        <authorList>
            <person name="Liechti N."/>
            <person name="Schurch N."/>
            <person name="Bruggmann R."/>
            <person name="Wittwer M."/>
        </authorList>
    </citation>
    <scope>NUCLEOTIDE SEQUENCE [LARGE SCALE GENOMIC DNA]</scope>
    <source>
        <strain evidence="4 5">ATCC 30894</strain>
    </source>
</reference>
<dbReference type="GO" id="GO:0034338">
    <property type="term" value="F:short-chain carboxylesterase activity"/>
    <property type="evidence" value="ECO:0007669"/>
    <property type="project" value="TreeGrafter"/>
</dbReference>
<evidence type="ECO:0000313" key="5">
    <source>
        <dbReference type="Proteomes" id="UP000444721"/>
    </source>
</evidence>
<dbReference type="SUPFAM" id="SSF53474">
    <property type="entry name" value="alpha/beta-Hydrolases"/>
    <property type="match status" value="1"/>
</dbReference>
<dbReference type="GO" id="GO:0047372">
    <property type="term" value="F:monoacylglycerol lipase activity"/>
    <property type="evidence" value="ECO:0007669"/>
    <property type="project" value="TreeGrafter"/>
</dbReference>
<evidence type="ECO:0000313" key="4">
    <source>
        <dbReference type="EMBL" id="KAF0974835.1"/>
    </source>
</evidence>
<gene>
    <name evidence="4" type="ORF">FDP41_006309</name>
</gene>
<organism evidence="4 5">
    <name type="scientific">Naegleria fowleri</name>
    <name type="common">Brain eating amoeba</name>
    <dbReference type="NCBI Taxonomy" id="5763"/>
    <lineage>
        <taxon>Eukaryota</taxon>
        <taxon>Discoba</taxon>
        <taxon>Heterolobosea</taxon>
        <taxon>Tetramitia</taxon>
        <taxon>Eutetramitia</taxon>
        <taxon>Vahlkampfiidae</taxon>
        <taxon>Naegleria</taxon>
    </lineage>
</organism>
<evidence type="ECO:0000256" key="1">
    <source>
        <dbReference type="ARBA" id="ARBA00010884"/>
    </source>
</evidence>
<dbReference type="GeneID" id="68113527"/>
<feature type="region of interest" description="Disordered" evidence="3">
    <location>
        <begin position="29"/>
        <end position="50"/>
    </location>
</feature>
<dbReference type="OMA" id="NLDWFEP"/>
<feature type="active site" description="Charge relay system" evidence="2">
    <location>
        <position position="167"/>
    </location>
</feature>
<dbReference type="VEuPathDB" id="AmoebaDB:FDP41_006309"/>
<dbReference type="PIRSF" id="PIRSF005211">
    <property type="entry name" value="Ab_hydro_YheT"/>
    <property type="match status" value="1"/>
</dbReference>
<proteinExistence type="inferred from homology"/>
<dbReference type="InterPro" id="IPR029058">
    <property type="entry name" value="AB_hydrolase_fold"/>
</dbReference>
<dbReference type="OrthoDB" id="5954035at2759"/>
<dbReference type="PANTHER" id="PTHR10794">
    <property type="entry name" value="ABHYDROLASE DOMAIN-CONTAINING PROTEIN"/>
    <property type="match status" value="1"/>
</dbReference>
<feature type="region of interest" description="Disordered" evidence="3">
    <location>
        <begin position="97"/>
        <end position="135"/>
    </location>
</feature>
<dbReference type="Proteomes" id="UP000444721">
    <property type="component" value="Unassembled WGS sequence"/>
</dbReference>
<dbReference type="InterPro" id="IPR012020">
    <property type="entry name" value="ABHD4"/>
</dbReference>
<sequence length="392" mass="43608">MVNLDWFEPSESLTNTASNSLEATSNMGAVSSTNVGNRNNQTRSAKSTGRKSNTTIFIIPGLSGGTNAVGVKHLISSFVKAGYRCVVMDYKSVLPTEPTTIHHGHHTTHPVTPEGEAVDLEQGNNSHSPSTHVIPGLTHTVKDIRNVIQLVRKEIGPDETLVGVGMSLGANILLTYLSEHVGKDAPKHQGAKKLKNHAKILPNDDGDESKNEFAYAISLGNPFDLNAATLKLQSSIFHRLIYDKAYAAERLLCYERNKDLLPEEYVKILSTVRSTRDLDDKINRHLSNPTFHTVEEFYSFHSCKDKLKNITIPTICINALDDPISTYEAIPFEEFLYNKKLMLVTTLRGGHIASLDGFIAPNKESWLERTSVQIVDSMNEWQESLKKYHKIE</sequence>
<dbReference type="PANTHER" id="PTHR10794:SF63">
    <property type="entry name" value="ALPHA_BETA HYDROLASE 1, ISOFORM A"/>
    <property type="match status" value="1"/>
</dbReference>
<evidence type="ECO:0008006" key="6">
    <source>
        <dbReference type="Google" id="ProtNLM"/>
    </source>
</evidence>
<dbReference type="RefSeq" id="XP_044559548.1">
    <property type="nucleotide sequence ID" value="XM_044709930.1"/>
</dbReference>
<comment type="similarity">
    <text evidence="1">Belongs to the AB hydrolase superfamily. AB hydrolase 4 family.</text>
</comment>
<feature type="compositionally biased region" description="Polar residues" evidence="3">
    <location>
        <begin position="122"/>
        <end position="131"/>
    </location>
</feature>
<dbReference type="EMBL" id="VFQX01000051">
    <property type="protein sequence ID" value="KAF0974835.1"/>
    <property type="molecule type" value="Genomic_DNA"/>
</dbReference>
<dbReference type="VEuPathDB" id="AmoebaDB:NF0089640"/>
<protein>
    <recommendedName>
        <fullName evidence="6">AB hydrolase-1 domain-containing protein</fullName>
    </recommendedName>
</protein>